<sequence>MRPTLYISGLPSSSPHPRAFYLGMFPASLSWLLLTPPSSVLDRRSQFQKNPRVYLKSISYVKISPTLTTLAQVKLHAYPADTHSHSRGNLEKSSSPRNVQAHSPPDSSWRTPDLGDCPSQYLLILPCIAITGLPCKGYPSPSIAEGDPLRRGHLHHPGAQALRYPEKLTAIYDNQILKPSTPTAELIRLGILLWYNASSRKVAQYRNRSQFIVGHLIGSFSLAFLAPKY</sequence>
<name>A0A9P6ART3_9AGAM</name>
<evidence type="ECO:0000313" key="2">
    <source>
        <dbReference type="EMBL" id="KAF9510738.1"/>
    </source>
</evidence>
<accession>A0A9P6ART3</accession>
<dbReference type="AlphaFoldDB" id="A0A9P6ART3"/>
<gene>
    <name evidence="2" type="ORF">BS47DRAFT_1395711</name>
</gene>
<feature type="compositionally biased region" description="Polar residues" evidence="1">
    <location>
        <begin position="91"/>
        <end position="110"/>
    </location>
</feature>
<dbReference type="Proteomes" id="UP000886523">
    <property type="component" value="Unassembled WGS sequence"/>
</dbReference>
<dbReference type="EMBL" id="MU129011">
    <property type="protein sequence ID" value="KAF9510738.1"/>
    <property type="molecule type" value="Genomic_DNA"/>
</dbReference>
<protein>
    <submittedName>
        <fullName evidence="2">Uncharacterized protein</fullName>
    </submittedName>
</protein>
<evidence type="ECO:0000313" key="3">
    <source>
        <dbReference type="Proteomes" id="UP000886523"/>
    </source>
</evidence>
<reference evidence="2" key="1">
    <citation type="journal article" date="2020" name="Nat. Commun.">
        <title>Large-scale genome sequencing of mycorrhizal fungi provides insights into the early evolution of symbiotic traits.</title>
        <authorList>
            <person name="Miyauchi S."/>
            <person name="Kiss E."/>
            <person name="Kuo A."/>
            <person name="Drula E."/>
            <person name="Kohler A."/>
            <person name="Sanchez-Garcia M."/>
            <person name="Morin E."/>
            <person name="Andreopoulos B."/>
            <person name="Barry K.W."/>
            <person name="Bonito G."/>
            <person name="Buee M."/>
            <person name="Carver A."/>
            <person name="Chen C."/>
            <person name="Cichocki N."/>
            <person name="Clum A."/>
            <person name="Culley D."/>
            <person name="Crous P.W."/>
            <person name="Fauchery L."/>
            <person name="Girlanda M."/>
            <person name="Hayes R.D."/>
            <person name="Keri Z."/>
            <person name="LaButti K."/>
            <person name="Lipzen A."/>
            <person name="Lombard V."/>
            <person name="Magnuson J."/>
            <person name="Maillard F."/>
            <person name="Murat C."/>
            <person name="Nolan M."/>
            <person name="Ohm R.A."/>
            <person name="Pangilinan J."/>
            <person name="Pereira M.F."/>
            <person name="Perotto S."/>
            <person name="Peter M."/>
            <person name="Pfister S."/>
            <person name="Riley R."/>
            <person name="Sitrit Y."/>
            <person name="Stielow J.B."/>
            <person name="Szollosi G."/>
            <person name="Zifcakova L."/>
            <person name="Stursova M."/>
            <person name="Spatafora J.W."/>
            <person name="Tedersoo L."/>
            <person name="Vaario L.M."/>
            <person name="Yamada A."/>
            <person name="Yan M."/>
            <person name="Wang P."/>
            <person name="Xu J."/>
            <person name="Bruns T."/>
            <person name="Baldrian P."/>
            <person name="Vilgalys R."/>
            <person name="Dunand C."/>
            <person name="Henrissat B."/>
            <person name="Grigoriev I.V."/>
            <person name="Hibbett D."/>
            <person name="Nagy L.G."/>
            <person name="Martin F.M."/>
        </authorList>
    </citation>
    <scope>NUCLEOTIDE SEQUENCE</scope>
    <source>
        <strain evidence="2">UP504</strain>
    </source>
</reference>
<comment type="caution">
    <text evidence="2">The sequence shown here is derived from an EMBL/GenBank/DDBJ whole genome shotgun (WGS) entry which is preliminary data.</text>
</comment>
<keyword evidence="3" id="KW-1185">Reference proteome</keyword>
<organism evidence="2 3">
    <name type="scientific">Hydnum rufescens UP504</name>
    <dbReference type="NCBI Taxonomy" id="1448309"/>
    <lineage>
        <taxon>Eukaryota</taxon>
        <taxon>Fungi</taxon>
        <taxon>Dikarya</taxon>
        <taxon>Basidiomycota</taxon>
        <taxon>Agaricomycotina</taxon>
        <taxon>Agaricomycetes</taxon>
        <taxon>Cantharellales</taxon>
        <taxon>Hydnaceae</taxon>
        <taxon>Hydnum</taxon>
    </lineage>
</organism>
<proteinExistence type="predicted"/>
<evidence type="ECO:0000256" key="1">
    <source>
        <dbReference type="SAM" id="MobiDB-lite"/>
    </source>
</evidence>
<feature type="region of interest" description="Disordered" evidence="1">
    <location>
        <begin position="81"/>
        <end position="112"/>
    </location>
</feature>